<evidence type="ECO:0000256" key="6">
    <source>
        <dbReference type="SAM" id="Phobius"/>
    </source>
</evidence>
<evidence type="ECO:0000256" key="4">
    <source>
        <dbReference type="ARBA" id="ARBA00022989"/>
    </source>
</evidence>
<comment type="subcellular location">
    <subcellularLocation>
        <location evidence="1">Cell membrane</location>
        <topology evidence="1">Multi-pass membrane protein</topology>
    </subcellularLocation>
</comment>
<dbReference type="EMBL" id="VSSQ01007820">
    <property type="protein sequence ID" value="MPM37081.1"/>
    <property type="molecule type" value="Genomic_DNA"/>
</dbReference>
<accession>A0A644ZB15</accession>
<evidence type="ECO:0000256" key="2">
    <source>
        <dbReference type="ARBA" id="ARBA00022475"/>
    </source>
</evidence>
<comment type="caution">
    <text evidence="7">The sequence shown here is derived from an EMBL/GenBank/DDBJ whole genome shotgun (WGS) entry which is preliminary data.</text>
</comment>
<keyword evidence="4 6" id="KW-1133">Transmembrane helix</keyword>
<keyword evidence="5 6" id="KW-0472">Membrane</keyword>
<evidence type="ECO:0000256" key="1">
    <source>
        <dbReference type="ARBA" id="ARBA00004651"/>
    </source>
</evidence>
<dbReference type="AlphaFoldDB" id="A0A644ZB15"/>
<keyword evidence="2" id="KW-1003">Cell membrane</keyword>
<sequence length="184" mass="20163">MLFSVVLFLVPVLTMRLMSEEKRAKTDQLLLTAPVSRADIVLGKYFAAVVVFLIAISATLLDAVITSFVAPVDWPSVIGNFLGLALLGLALIAVCLFLSSLTESQVIAAVMGFAVSLFLVLVDAISYVISSKFWQAVFSNLSFQTRYEPFTLGVVDLPNAVFFLSVSALFILFSIVTLERRRWS</sequence>
<dbReference type="PANTHER" id="PTHR30294:SF29">
    <property type="entry name" value="MULTIDRUG ABC TRANSPORTER PERMEASE YBHS-RELATED"/>
    <property type="match status" value="1"/>
</dbReference>
<evidence type="ECO:0000256" key="3">
    <source>
        <dbReference type="ARBA" id="ARBA00022692"/>
    </source>
</evidence>
<dbReference type="GO" id="GO:0140359">
    <property type="term" value="F:ABC-type transporter activity"/>
    <property type="evidence" value="ECO:0007669"/>
    <property type="project" value="InterPro"/>
</dbReference>
<dbReference type="Pfam" id="PF13346">
    <property type="entry name" value="ABC2_membrane_5"/>
    <property type="match status" value="1"/>
</dbReference>
<feature type="transmembrane region" description="Helical" evidence="6">
    <location>
        <begin position="150"/>
        <end position="176"/>
    </location>
</feature>
<organism evidence="7">
    <name type="scientific">bioreactor metagenome</name>
    <dbReference type="NCBI Taxonomy" id="1076179"/>
    <lineage>
        <taxon>unclassified sequences</taxon>
        <taxon>metagenomes</taxon>
        <taxon>ecological metagenomes</taxon>
    </lineage>
</organism>
<feature type="transmembrane region" description="Helical" evidence="6">
    <location>
        <begin position="42"/>
        <end position="65"/>
    </location>
</feature>
<dbReference type="InterPro" id="IPR051449">
    <property type="entry name" value="ABC-2_transporter_component"/>
</dbReference>
<feature type="transmembrane region" description="Helical" evidence="6">
    <location>
        <begin position="106"/>
        <end position="129"/>
    </location>
</feature>
<dbReference type="PANTHER" id="PTHR30294">
    <property type="entry name" value="MEMBRANE COMPONENT OF ABC TRANSPORTER YHHJ-RELATED"/>
    <property type="match status" value="1"/>
</dbReference>
<name>A0A644ZB15_9ZZZZ</name>
<dbReference type="GO" id="GO:0005886">
    <property type="term" value="C:plasma membrane"/>
    <property type="evidence" value="ECO:0007669"/>
    <property type="project" value="UniProtKB-SubCell"/>
</dbReference>
<gene>
    <name evidence="7" type="ORF">SDC9_83687</name>
</gene>
<feature type="transmembrane region" description="Helical" evidence="6">
    <location>
        <begin position="77"/>
        <end position="100"/>
    </location>
</feature>
<proteinExistence type="predicted"/>
<protein>
    <recommendedName>
        <fullName evidence="8">ABC-2 type transporter domain-containing protein</fullName>
    </recommendedName>
</protein>
<evidence type="ECO:0000256" key="5">
    <source>
        <dbReference type="ARBA" id="ARBA00023136"/>
    </source>
</evidence>
<reference evidence="7" key="1">
    <citation type="submission" date="2019-08" db="EMBL/GenBank/DDBJ databases">
        <authorList>
            <person name="Kucharzyk K."/>
            <person name="Murdoch R.W."/>
            <person name="Higgins S."/>
            <person name="Loffler F."/>
        </authorList>
    </citation>
    <scope>NUCLEOTIDE SEQUENCE</scope>
</reference>
<dbReference type="InterPro" id="IPR025699">
    <property type="entry name" value="ABC2_memb-like"/>
</dbReference>
<evidence type="ECO:0008006" key="8">
    <source>
        <dbReference type="Google" id="ProtNLM"/>
    </source>
</evidence>
<keyword evidence="3 6" id="KW-0812">Transmembrane</keyword>
<evidence type="ECO:0000313" key="7">
    <source>
        <dbReference type="EMBL" id="MPM37081.1"/>
    </source>
</evidence>